<reference evidence="1 2" key="1">
    <citation type="submission" date="2021-03" db="EMBL/GenBank/DDBJ databases">
        <title>Metabolic Capacity of the Antarctic Cyanobacterium Phormidium pseudopriestleyi that Sustains Oxygenic Photosynthesis in the Presence of Hydrogen Sulfide.</title>
        <authorList>
            <person name="Lumian J.E."/>
            <person name="Jungblut A.D."/>
            <person name="Dillon M.L."/>
            <person name="Hawes I."/>
            <person name="Doran P.T."/>
            <person name="Mackey T.J."/>
            <person name="Dick G.J."/>
            <person name="Grettenberger C.L."/>
            <person name="Sumner D.Y."/>
        </authorList>
    </citation>
    <scope>NUCLEOTIDE SEQUENCE [LARGE SCALE GENOMIC DNA]</scope>
    <source>
        <strain evidence="1 2">FRX01</strain>
    </source>
</reference>
<dbReference type="EMBL" id="JAFLQW010000423">
    <property type="protein sequence ID" value="MBO0350534.1"/>
    <property type="molecule type" value="Genomic_DNA"/>
</dbReference>
<dbReference type="RefSeq" id="WP_207089007.1">
    <property type="nucleotide sequence ID" value="NZ_JAFLQW010000423.1"/>
</dbReference>
<accession>A0ABS3FTT8</accession>
<sequence>MNYDEIIEDPLFTELQFSEEWIEAEIINIEVFASIKKEYIKGEDHRAEHHRWKAFRLFLQANDSIPEEKFNILYYIGKNDSDYSMGRAILFDILKRSDCPLELIDKTLNDNDVTLARHALKCKSKRLKHLQ</sequence>
<comment type="caution">
    <text evidence="1">The sequence shown here is derived from an EMBL/GenBank/DDBJ whole genome shotgun (WGS) entry which is preliminary data.</text>
</comment>
<organism evidence="1 2">
    <name type="scientific">Phormidium pseudopriestleyi FRX01</name>
    <dbReference type="NCBI Taxonomy" id="1759528"/>
    <lineage>
        <taxon>Bacteria</taxon>
        <taxon>Bacillati</taxon>
        <taxon>Cyanobacteriota</taxon>
        <taxon>Cyanophyceae</taxon>
        <taxon>Oscillatoriophycideae</taxon>
        <taxon>Oscillatoriales</taxon>
        <taxon>Oscillatoriaceae</taxon>
        <taxon>Phormidium</taxon>
    </lineage>
</organism>
<dbReference type="Proteomes" id="UP000664844">
    <property type="component" value="Unassembled WGS sequence"/>
</dbReference>
<gene>
    <name evidence="1" type="ORF">J0895_15805</name>
</gene>
<keyword evidence="2" id="KW-1185">Reference proteome</keyword>
<evidence type="ECO:0000313" key="1">
    <source>
        <dbReference type="EMBL" id="MBO0350534.1"/>
    </source>
</evidence>
<evidence type="ECO:0000313" key="2">
    <source>
        <dbReference type="Proteomes" id="UP000664844"/>
    </source>
</evidence>
<name>A0ABS3FTT8_9CYAN</name>
<protein>
    <submittedName>
        <fullName evidence="1">Uncharacterized protein</fullName>
    </submittedName>
</protein>
<proteinExistence type="predicted"/>